<name>A0A1V4KY47_PATFA</name>
<reference evidence="2 3" key="1">
    <citation type="submission" date="2016-02" db="EMBL/GenBank/DDBJ databases">
        <title>Band-tailed pigeon sequencing and assembly.</title>
        <authorList>
            <person name="Soares A.E."/>
            <person name="Novak B.J."/>
            <person name="Rice E.S."/>
            <person name="O'Connell B."/>
            <person name="Chang D."/>
            <person name="Weber S."/>
            <person name="Shapiro B."/>
        </authorList>
    </citation>
    <scope>NUCLEOTIDE SEQUENCE [LARGE SCALE GENOMIC DNA]</scope>
    <source>
        <strain evidence="2">BTP2013</strain>
        <tissue evidence="2">Blood</tissue>
    </source>
</reference>
<keyword evidence="3" id="KW-1185">Reference proteome</keyword>
<feature type="region of interest" description="Disordered" evidence="1">
    <location>
        <begin position="65"/>
        <end position="107"/>
    </location>
</feature>
<gene>
    <name evidence="2" type="ORF">AV530_003574</name>
</gene>
<dbReference type="EMBL" id="LSYS01001150">
    <property type="protein sequence ID" value="OPJ89325.1"/>
    <property type="molecule type" value="Genomic_DNA"/>
</dbReference>
<accession>A0A1V4KY47</accession>
<proteinExistence type="predicted"/>
<evidence type="ECO:0000313" key="2">
    <source>
        <dbReference type="EMBL" id="OPJ89325.1"/>
    </source>
</evidence>
<comment type="caution">
    <text evidence="2">The sequence shown here is derived from an EMBL/GenBank/DDBJ whole genome shotgun (WGS) entry which is preliminary data.</text>
</comment>
<organism evidence="2 3">
    <name type="scientific">Patagioenas fasciata monilis</name>
    <dbReference type="NCBI Taxonomy" id="372326"/>
    <lineage>
        <taxon>Eukaryota</taxon>
        <taxon>Metazoa</taxon>
        <taxon>Chordata</taxon>
        <taxon>Craniata</taxon>
        <taxon>Vertebrata</taxon>
        <taxon>Euteleostomi</taxon>
        <taxon>Archelosauria</taxon>
        <taxon>Archosauria</taxon>
        <taxon>Dinosauria</taxon>
        <taxon>Saurischia</taxon>
        <taxon>Theropoda</taxon>
        <taxon>Coelurosauria</taxon>
        <taxon>Aves</taxon>
        <taxon>Neognathae</taxon>
        <taxon>Neoaves</taxon>
        <taxon>Columbimorphae</taxon>
        <taxon>Columbiformes</taxon>
        <taxon>Columbidae</taxon>
        <taxon>Patagioenas</taxon>
    </lineage>
</organism>
<evidence type="ECO:0000313" key="3">
    <source>
        <dbReference type="Proteomes" id="UP000190648"/>
    </source>
</evidence>
<dbReference type="AlphaFoldDB" id="A0A1V4KY47"/>
<protein>
    <submittedName>
        <fullName evidence="2">Uncharacterized protein</fullName>
    </submittedName>
</protein>
<evidence type="ECO:0000256" key="1">
    <source>
        <dbReference type="SAM" id="MobiDB-lite"/>
    </source>
</evidence>
<dbReference type="Proteomes" id="UP000190648">
    <property type="component" value="Unassembled WGS sequence"/>
</dbReference>
<sequence>MRQQHPPSAQRVFTVTALPELSGRQGQLSQPPGLSCGCGDAGHAVLQKGARRWFVPCRLLSAPALAPGPVTAGTRPPLPGVGRVARQKQTQLRKPPGARGKAVSSLGLNHGKQNSVVVWRRKYERD</sequence>